<feature type="compositionally biased region" description="Basic and acidic residues" evidence="5">
    <location>
        <begin position="134"/>
        <end position="157"/>
    </location>
</feature>
<dbReference type="Proteomes" id="UP001305779">
    <property type="component" value="Unassembled WGS sequence"/>
</dbReference>
<keyword evidence="8" id="KW-1185">Reference proteome</keyword>
<evidence type="ECO:0000313" key="7">
    <source>
        <dbReference type="EMBL" id="KAK4499385.1"/>
    </source>
</evidence>
<accession>A0ABR0ED11</accession>
<keyword evidence="2 4" id="KW-0863">Zinc-finger</keyword>
<evidence type="ECO:0000313" key="8">
    <source>
        <dbReference type="Proteomes" id="UP001305779"/>
    </source>
</evidence>
<proteinExistence type="predicted"/>
<dbReference type="InterPro" id="IPR018957">
    <property type="entry name" value="Znf_C3HC4_RING-type"/>
</dbReference>
<feature type="compositionally biased region" description="Acidic residues" evidence="5">
    <location>
        <begin position="106"/>
        <end position="115"/>
    </location>
</feature>
<feature type="compositionally biased region" description="Polar residues" evidence="5">
    <location>
        <begin position="323"/>
        <end position="337"/>
    </location>
</feature>
<evidence type="ECO:0000259" key="6">
    <source>
        <dbReference type="PROSITE" id="PS50089"/>
    </source>
</evidence>
<gene>
    <name evidence="7" type="ORF">PRZ48_009899</name>
</gene>
<feature type="compositionally biased region" description="Basic residues" evidence="5">
    <location>
        <begin position="278"/>
        <end position="289"/>
    </location>
</feature>
<dbReference type="PROSITE" id="PS50089">
    <property type="entry name" value="ZF_RING_2"/>
    <property type="match status" value="1"/>
</dbReference>
<name>A0ABR0ED11_ZASCE</name>
<feature type="compositionally biased region" description="Acidic residues" evidence="5">
    <location>
        <begin position="186"/>
        <end position="196"/>
    </location>
</feature>
<evidence type="ECO:0000256" key="2">
    <source>
        <dbReference type="ARBA" id="ARBA00022771"/>
    </source>
</evidence>
<feature type="domain" description="RING-type" evidence="6">
    <location>
        <begin position="23"/>
        <end position="66"/>
    </location>
</feature>
<keyword evidence="3" id="KW-0862">Zinc</keyword>
<organism evidence="7 8">
    <name type="scientific">Zasmidium cellare</name>
    <name type="common">Wine cellar mold</name>
    <name type="synonym">Racodium cellare</name>
    <dbReference type="NCBI Taxonomy" id="395010"/>
    <lineage>
        <taxon>Eukaryota</taxon>
        <taxon>Fungi</taxon>
        <taxon>Dikarya</taxon>
        <taxon>Ascomycota</taxon>
        <taxon>Pezizomycotina</taxon>
        <taxon>Dothideomycetes</taxon>
        <taxon>Dothideomycetidae</taxon>
        <taxon>Mycosphaerellales</taxon>
        <taxon>Mycosphaerellaceae</taxon>
        <taxon>Zasmidium</taxon>
    </lineage>
</organism>
<reference evidence="7 8" key="1">
    <citation type="journal article" date="2023" name="G3 (Bethesda)">
        <title>A chromosome-level genome assembly of Zasmidium syzygii isolated from banana leaves.</title>
        <authorList>
            <person name="van Westerhoven A.C."/>
            <person name="Mehrabi R."/>
            <person name="Talebi R."/>
            <person name="Steentjes M.B.F."/>
            <person name="Corcolon B."/>
            <person name="Chong P.A."/>
            <person name="Kema G.H.J."/>
            <person name="Seidl M.F."/>
        </authorList>
    </citation>
    <scope>NUCLEOTIDE SEQUENCE [LARGE SCALE GENOMIC DNA]</scope>
    <source>
        <strain evidence="7 8">P124</strain>
    </source>
</reference>
<dbReference type="InterPro" id="IPR013083">
    <property type="entry name" value="Znf_RING/FYVE/PHD"/>
</dbReference>
<evidence type="ECO:0000256" key="4">
    <source>
        <dbReference type="PROSITE-ProRule" id="PRU00175"/>
    </source>
</evidence>
<evidence type="ECO:0000256" key="1">
    <source>
        <dbReference type="ARBA" id="ARBA00022723"/>
    </source>
</evidence>
<dbReference type="SUPFAM" id="SSF57850">
    <property type="entry name" value="RING/U-box"/>
    <property type="match status" value="1"/>
</dbReference>
<evidence type="ECO:0000256" key="5">
    <source>
        <dbReference type="SAM" id="MobiDB-lite"/>
    </source>
</evidence>
<dbReference type="InterPro" id="IPR001841">
    <property type="entry name" value="Znf_RING"/>
</dbReference>
<dbReference type="EMBL" id="JAXOVC010000007">
    <property type="protein sequence ID" value="KAK4499385.1"/>
    <property type="molecule type" value="Genomic_DNA"/>
</dbReference>
<feature type="compositionally biased region" description="Basic and acidic residues" evidence="5">
    <location>
        <begin position="338"/>
        <end position="356"/>
    </location>
</feature>
<keyword evidence="1" id="KW-0479">Metal-binding</keyword>
<dbReference type="Pfam" id="PF00097">
    <property type="entry name" value="zf-C3HC4"/>
    <property type="match status" value="1"/>
</dbReference>
<comment type="caution">
    <text evidence="7">The sequence shown here is derived from an EMBL/GenBank/DDBJ whole genome shotgun (WGS) entry which is preliminary data.</text>
</comment>
<protein>
    <recommendedName>
        <fullName evidence="6">RING-type domain-containing protein</fullName>
    </recommendedName>
</protein>
<dbReference type="Gene3D" id="3.30.40.10">
    <property type="entry name" value="Zinc/RING finger domain, C3HC4 (zinc finger)"/>
    <property type="match status" value="1"/>
</dbReference>
<evidence type="ECO:0000256" key="3">
    <source>
        <dbReference type="ARBA" id="ARBA00022833"/>
    </source>
</evidence>
<feature type="region of interest" description="Disordered" evidence="5">
    <location>
        <begin position="106"/>
        <end position="376"/>
    </location>
</feature>
<sequence length="376" mass="42331">MPAREELLNNLDPVTNPAEGLTCPICDPEPPVDLIRLPCHETHIYCQACITLWLQQRGVNTCPQCRTELFDLPQAELPAEDDEDDEDYDDVDEDGARVVDLDEDFHEYEDDEDDNGSLAGDYHVEDDHEDGDELDPREAGRWDDDGGEDSNARERRQSALSDELMQVLDRPPPRLYSPGPNSPPLPEEEDQEDTEVQDGVGGDDSNAREQRQSALLDELMSVLERPPPRLASSRRYNPGVHRSLNPLPSREEADQGDPNAPDADDQDGHRDRAPYPRQRWRQQWRRHRRYDSNDEDEEGLVADEVPPGSLPRPSSPDAGADEINSTTNPRNSGTEASNGKDDEVPEPDSARNRSAEEQEPEEFASASKRDEVQDKV</sequence>
<feature type="compositionally biased region" description="Basic and acidic residues" evidence="5">
    <location>
        <begin position="367"/>
        <end position="376"/>
    </location>
</feature>